<dbReference type="SUPFAM" id="SSF48452">
    <property type="entry name" value="TPR-like"/>
    <property type="match status" value="1"/>
</dbReference>
<dbReference type="EMBL" id="BNFF01000001">
    <property type="protein sequence ID" value="GHK55886.1"/>
    <property type="molecule type" value="Genomic_DNA"/>
</dbReference>
<comment type="caution">
    <text evidence="1">The sequence shown here is derived from an EMBL/GenBank/DDBJ whole genome shotgun (WGS) entry which is preliminary data.</text>
</comment>
<dbReference type="AlphaFoldDB" id="A0A919LQY7"/>
<evidence type="ECO:0000313" key="1">
    <source>
        <dbReference type="EMBL" id="GHK55886.1"/>
    </source>
</evidence>
<accession>A0A919LQY7</accession>
<organism evidence="1 2">
    <name type="scientific">Klebsiella pneumoniae</name>
    <dbReference type="NCBI Taxonomy" id="573"/>
    <lineage>
        <taxon>Bacteria</taxon>
        <taxon>Pseudomonadati</taxon>
        <taxon>Pseudomonadota</taxon>
        <taxon>Gammaproteobacteria</taxon>
        <taxon>Enterobacterales</taxon>
        <taxon>Enterobacteriaceae</taxon>
        <taxon>Klebsiella/Raoultella group</taxon>
        <taxon>Klebsiella</taxon>
        <taxon>Klebsiella pneumoniae complex</taxon>
    </lineage>
</organism>
<evidence type="ECO:0008006" key="3">
    <source>
        <dbReference type="Google" id="ProtNLM"/>
    </source>
</evidence>
<reference evidence="1" key="1">
    <citation type="submission" date="2020-10" db="EMBL/GenBank/DDBJ databases">
        <title>Genome Sequence of ESBL Producing Zambian Clinical Strains.</title>
        <authorList>
            <person name="Shawa M."/>
            <person name="Furuta Y."/>
            <person name="Simbotwe M."/>
            <person name="Mulenga E."/>
            <person name="Mubanga M."/>
            <person name="Mulenga G."/>
            <person name="Kaile C."/>
            <person name="Zorigt T."/>
            <person name="Hang'ombe B."/>
            <person name="Higashi H."/>
        </authorList>
    </citation>
    <scope>NUCLEOTIDE SEQUENCE</scope>
    <source>
        <strain evidence="1">Zam_UTH_09</strain>
    </source>
</reference>
<dbReference type="InterPro" id="IPR011990">
    <property type="entry name" value="TPR-like_helical_dom_sf"/>
</dbReference>
<evidence type="ECO:0000313" key="2">
    <source>
        <dbReference type="Proteomes" id="UP000655094"/>
    </source>
</evidence>
<proteinExistence type="predicted"/>
<dbReference type="Gene3D" id="1.25.40.10">
    <property type="entry name" value="Tetratricopeptide repeat domain"/>
    <property type="match status" value="1"/>
</dbReference>
<sequence>MAQLSKAIAMDPDSPNRGKWDSLLQTNRYWLLIKQGDNALKAGQLSQAQNYYARAQRVDRTDSYAVLGLGTSRRRAKRRRRRSAITSRRCARIAAITAVRGRQPLSRRIAGESQRRIAGLPPAQRRSIDDIERSLTNDRLEKQAQALESRATGRRRRKCSVGARRWIRTASG</sequence>
<dbReference type="Proteomes" id="UP000655094">
    <property type="component" value="Unassembled WGS sequence"/>
</dbReference>
<gene>
    <name evidence="1" type="ORF">KPZU09_56220</name>
</gene>
<protein>
    <recommendedName>
        <fullName evidence="3">Cellulose synthase operon protein C</fullName>
    </recommendedName>
</protein>
<name>A0A919LQY7_KLEPN</name>